<dbReference type="AlphaFoldDB" id="A0A917RKV9"/>
<evidence type="ECO:0000313" key="3">
    <source>
        <dbReference type="Proteomes" id="UP000637788"/>
    </source>
</evidence>
<name>A0A917RKV9_9ACTN</name>
<dbReference type="EMBL" id="BMPQ01000044">
    <property type="protein sequence ID" value="GGL12248.1"/>
    <property type="molecule type" value="Genomic_DNA"/>
</dbReference>
<sequence>MTEVELVATALAAGAAPGLTDSGRGAVHDLYAALRETVRRRLAGSGGNGVGVGGGYGVRVLDAYETDPDVWRTRLLQVLTASGVETDEECLADARAVLRAERRTGRITVDADGGPGTERDGGPPPSCTSATFMT</sequence>
<organism evidence="2 3">
    <name type="scientific">Streptomyces flaveus</name>
    <dbReference type="NCBI Taxonomy" id="66370"/>
    <lineage>
        <taxon>Bacteria</taxon>
        <taxon>Bacillati</taxon>
        <taxon>Actinomycetota</taxon>
        <taxon>Actinomycetes</taxon>
        <taxon>Kitasatosporales</taxon>
        <taxon>Streptomycetaceae</taxon>
        <taxon>Streptomyces</taxon>
        <taxon>Streptomyces aurantiacus group</taxon>
    </lineage>
</organism>
<feature type="region of interest" description="Disordered" evidence="1">
    <location>
        <begin position="108"/>
        <end position="134"/>
    </location>
</feature>
<accession>A0A917RKV9</accession>
<evidence type="ECO:0000313" key="2">
    <source>
        <dbReference type="EMBL" id="GGL12248.1"/>
    </source>
</evidence>
<reference evidence="2" key="2">
    <citation type="submission" date="2020-09" db="EMBL/GenBank/DDBJ databases">
        <authorList>
            <person name="Sun Q."/>
            <person name="Ohkuma M."/>
        </authorList>
    </citation>
    <scope>NUCLEOTIDE SEQUENCE</scope>
    <source>
        <strain evidence="2">JCM 3035</strain>
    </source>
</reference>
<proteinExistence type="predicted"/>
<keyword evidence="3" id="KW-1185">Reference proteome</keyword>
<dbReference type="Proteomes" id="UP000637788">
    <property type="component" value="Unassembled WGS sequence"/>
</dbReference>
<reference evidence="2" key="1">
    <citation type="journal article" date="2014" name="Int. J. Syst. Evol. Microbiol.">
        <title>Complete genome sequence of Corynebacterium casei LMG S-19264T (=DSM 44701T), isolated from a smear-ripened cheese.</title>
        <authorList>
            <consortium name="US DOE Joint Genome Institute (JGI-PGF)"/>
            <person name="Walter F."/>
            <person name="Albersmeier A."/>
            <person name="Kalinowski J."/>
            <person name="Ruckert C."/>
        </authorList>
    </citation>
    <scope>NUCLEOTIDE SEQUENCE</scope>
    <source>
        <strain evidence="2">JCM 3035</strain>
    </source>
</reference>
<protein>
    <submittedName>
        <fullName evidence="2">Uncharacterized protein</fullName>
    </submittedName>
</protein>
<gene>
    <name evidence="2" type="ORF">GCM10010094_86520</name>
</gene>
<evidence type="ECO:0000256" key="1">
    <source>
        <dbReference type="SAM" id="MobiDB-lite"/>
    </source>
</evidence>
<comment type="caution">
    <text evidence="2">The sequence shown here is derived from an EMBL/GenBank/DDBJ whole genome shotgun (WGS) entry which is preliminary data.</text>
</comment>
<dbReference type="RefSeq" id="WP_189327202.1">
    <property type="nucleotide sequence ID" value="NZ_BMPQ01000044.1"/>
</dbReference>